<dbReference type="InterPro" id="IPR014001">
    <property type="entry name" value="Helicase_ATP-bd"/>
</dbReference>
<dbReference type="InterPro" id="IPR027417">
    <property type="entry name" value="P-loop_NTPase"/>
</dbReference>
<name>A0A1Y3BMQ2_EURMA</name>
<dbReference type="CDD" id="cd00268">
    <property type="entry name" value="DEADc"/>
    <property type="match status" value="1"/>
</dbReference>
<evidence type="ECO:0000256" key="9">
    <source>
        <dbReference type="ARBA" id="ARBA00022840"/>
    </source>
</evidence>
<evidence type="ECO:0000313" key="15">
    <source>
        <dbReference type="EMBL" id="OTF80425.1"/>
    </source>
</evidence>
<feature type="domain" description="Helicase C-terminal" evidence="14">
    <location>
        <begin position="285"/>
        <end position="435"/>
    </location>
</feature>
<evidence type="ECO:0000256" key="5">
    <source>
        <dbReference type="ARBA" id="ARBA00022552"/>
    </source>
</evidence>
<evidence type="ECO:0000256" key="3">
    <source>
        <dbReference type="ARBA" id="ARBA00012552"/>
    </source>
</evidence>
<dbReference type="GO" id="GO:0003676">
    <property type="term" value="F:nucleic acid binding"/>
    <property type="evidence" value="ECO:0007669"/>
    <property type="project" value="InterPro"/>
</dbReference>
<comment type="subcellular location">
    <subcellularLocation>
        <location evidence="1">Nucleus</location>
        <location evidence="1">Nucleolus</location>
    </subcellularLocation>
</comment>
<keyword evidence="9 12" id="KW-0067">ATP-binding</keyword>
<dbReference type="EC" id="3.6.4.13" evidence="3"/>
<evidence type="ECO:0000256" key="1">
    <source>
        <dbReference type="ARBA" id="ARBA00004604"/>
    </source>
</evidence>
<evidence type="ECO:0000259" key="13">
    <source>
        <dbReference type="PROSITE" id="PS51192"/>
    </source>
</evidence>
<sequence length="435" mass="49519">MTIDGIFSTSNAFSNLSKLTTKKMAKMERFCKEHGLVFENPDDYCDPIIDFQDDKRLPLKLVKKLAELNYHTAKPIQAVAIPIILEKRDFVGKAETGSGKTLAFVIPALTFMLNEDEIETKSAGCYPKVMIISPTRELAIQTNEVIEQIGLFKSICVYGGASRMTQYSELRSKKPPIIVGTPGRINDFLETGSIHMSKCNYLVLDEADRMFDMGFYPQIKKIIDLCPGIRERQTLLFSATWVEKVQELADPLLNPNRSLVSIGPLYGLKACIDIKQHLFHCREHDKKKLLEEIFREFDGFKILVFTATKLRAQSVCDDFNDLNITKCDYIHGDVAQERRERLIQDFNRGRSMVIFATDVASRGLDIKEIHVVVNYDFPIDVETYVHRIGRCGRNGAKGLSFTFITDRFLENQYQHKKLLKVVSSSGNIIPDNLQL</sequence>
<dbReference type="Pfam" id="PF00271">
    <property type="entry name" value="Helicase_C"/>
    <property type="match status" value="1"/>
</dbReference>
<gene>
    <name evidence="15" type="ORF">BLA29_003747</name>
</gene>
<dbReference type="PROSITE" id="PS51192">
    <property type="entry name" value="HELICASE_ATP_BIND_1"/>
    <property type="match status" value="1"/>
</dbReference>
<keyword evidence="4" id="KW-0690">Ribosome biogenesis</keyword>
<evidence type="ECO:0000256" key="4">
    <source>
        <dbReference type="ARBA" id="ARBA00022517"/>
    </source>
</evidence>
<evidence type="ECO:0000259" key="14">
    <source>
        <dbReference type="PROSITE" id="PS51194"/>
    </source>
</evidence>
<evidence type="ECO:0000313" key="16">
    <source>
        <dbReference type="Proteomes" id="UP000194236"/>
    </source>
</evidence>
<comment type="similarity">
    <text evidence="2">Belongs to the DEAD box helicase family. DDX5/DBP2 subfamily.</text>
</comment>
<dbReference type="Proteomes" id="UP000194236">
    <property type="component" value="Unassembled WGS sequence"/>
</dbReference>
<keyword evidence="6 12" id="KW-0547">Nucleotide-binding</keyword>
<evidence type="ECO:0000256" key="12">
    <source>
        <dbReference type="RuleBase" id="RU000492"/>
    </source>
</evidence>
<comment type="function">
    <text evidence="11">ATP-dependent RNA helicase required for 60S ribosomal subunit synthesis. Involved in efficient pre-rRNA processing, predominantly at site A3, which is necessary for the normal formation of 25S and 5.8S rRNAs.</text>
</comment>
<feature type="domain" description="Helicase ATP-binding" evidence="13">
    <location>
        <begin position="81"/>
        <end position="259"/>
    </location>
</feature>
<dbReference type="GO" id="GO:0016787">
    <property type="term" value="F:hydrolase activity"/>
    <property type="evidence" value="ECO:0007669"/>
    <property type="project" value="UniProtKB-KW"/>
</dbReference>
<evidence type="ECO:0000256" key="6">
    <source>
        <dbReference type="ARBA" id="ARBA00022741"/>
    </source>
</evidence>
<dbReference type="AlphaFoldDB" id="A0A1Y3BMQ2"/>
<dbReference type="GO" id="GO:0005524">
    <property type="term" value="F:ATP binding"/>
    <property type="evidence" value="ECO:0007669"/>
    <property type="project" value="UniProtKB-KW"/>
</dbReference>
<dbReference type="SMART" id="SM00490">
    <property type="entry name" value="HELICc"/>
    <property type="match status" value="1"/>
</dbReference>
<dbReference type="PROSITE" id="PS51194">
    <property type="entry name" value="HELICASE_CTER"/>
    <property type="match status" value="1"/>
</dbReference>
<dbReference type="PROSITE" id="PS00039">
    <property type="entry name" value="DEAD_ATP_HELICASE"/>
    <property type="match status" value="1"/>
</dbReference>
<evidence type="ECO:0000256" key="8">
    <source>
        <dbReference type="ARBA" id="ARBA00022806"/>
    </source>
</evidence>
<protein>
    <recommendedName>
        <fullName evidence="3">RNA helicase</fullName>
        <ecNumber evidence="3">3.6.4.13</ecNumber>
    </recommendedName>
</protein>
<dbReference type="GO" id="GO:0003724">
    <property type="term" value="F:RNA helicase activity"/>
    <property type="evidence" value="ECO:0007669"/>
    <property type="project" value="UniProtKB-EC"/>
</dbReference>
<dbReference type="Gene3D" id="3.40.50.300">
    <property type="entry name" value="P-loop containing nucleotide triphosphate hydrolases"/>
    <property type="match status" value="2"/>
</dbReference>
<keyword evidence="8 12" id="KW-0347">Helicase</keyword>
<keyword evidence="10" id="KW-0539">Nucleus</keyword>
<keyword evidence="16" id="KW-1185">Reference proteome</keyword>
<reference evidence="15 16" key="1">
    <citation type="submission" date="2017-03" db="EMBL/GenBank/DDBJ databases">
        <title>Genome Survey of Euroglyphus maynei.</title>
        <authorList>
            <person name="Arlian L.G."/>
            <person name="Morgan M.S."/>
            <person name="Rider S.D."/>
        </authorList>
    </citation>
    <scope>NUCLEOTIDE SEQUENCE [LARGE SCALE GENOMIC DNA]</scope>
    <source>
        <strain evidence="15">Arlian Lab</strain>
        <tissue evidence="15">Whole body</tissue>
    </source>
</reference>
<evidence type="ECO:0000256" key="2">
    <source>
        <dbReference type="ARBA" id="ARBA00009334"/>
    </source>
</evidence>
<dbReference type="PANTHER" id="PTHR47958">
    <property type="entry name" value="ATP-DEPENDENT RNA HELICASE DBP3"/>
    <property type="match status" value="1"/>
</dbReference>
<evidence type="ECO:0000256" key="10">
    <source>
        <dbReference type="ARBA" id="ARBA00023242"/>
    </source>
</evidence>
<organism evidence="15 16">
    <name type="scientific">Euroglyphus maynei</name>
    <name type="common">Mayne's house dust mite</name>
    <dbReference type="NCBI Taxonomy" id="6958"/>
    <lineage>
        <taxon>Eukaryota</taxon>
        <taxon>Metazoa</taxon>
        <taxon>Ecdysozoa</taxon>
        <taxon>Arthropoda</taxon>
        <taxon>Chelicerata</taxon>
        <taxon>Arachnida</taxon>
        <taxon>Acari</taxon>
        <taxon>Acariformes</taxon>
        <taxon>Sarcoptiformes</taxon>
        <taxon>Astigmata</taxon>
        <taxon>Psoroptidia</taxon>
        <taxon>Analgoidea</taxon>
        <taxon>Pyroglyphidae</taxon>
        <taxon>Pyroglyphinae</taxon>
        <taxon>Euroglyphus</taxon>
    </lineage>
</organism>
<evidence type="ECO:0000256" key="7">
    <source>
        <dbReference type="ARBA" id="ARBA00022801"/>
    </source>
</evidence>
<comment type="caution">
    <text evidence="15">The sequence shown here is derived from an EMBL/GenBank/DDBJ whole genome shotgun (WGS) entry which is preliminary data.</text>
</comment>
<proteinExistence type="inferred from homology"/>
<accession>A0A1Y3BMQ2</accession>
<dbReference type="Pfam" id="PF00270">
    <property type="entry name" value="DEAD"/>
    <property type="match status" value="1"/>
</dbReference>
<dbReference type="InterPro" id="IPR000629">
    <property type="entry name" value="RNA-helicase_DEAD-box_CS"/>
</dbReference>
<dbReference type="EMBL" id="MUJZ01018255">
    <property type="protein sequence ID" value="OTF80425.1"/>
    <property type="molecule type" value="Genomic_DNA"/>
</dbReference>
<evidence type="ECO:0000256" key="11">
    <source>
        <dbReference type="ARBA" id="ARBA00037449"/>
    </source>
</evidence>
<dbReference type="OrthoDB" id="196131at2759"/>
<dbReference type="InterPro" id="IPR011545">
    <property type="entry name" value="DEAD/DEAH_box_helicase_dom"/>
</dbReference>
<dbReference type="SUPFAM" id="SSF52540">
    <property type="entry name" value="P-loop containing nucleoside triphosphate hydrolases"/>
    <property type="match status" value="1"/>
</dbReference>
<keyword evidence="7 12" id="KW-0378">Hydrolase</keyword>
<dbReference type="InterPro" id="IPR001650">
    <property type="entry name" value="Helicase_C-like"/>
</dbReference>
<dbReference type="CDD" id="cd18787">
    <property type="entry name" value="SF2_C_DEAD"/>
    <property type="match status" value="1"/>
</dbReference>
<keyword evidence="5" id="KW-0698">rRNA processing</keyword>
<dbReference type="InterPro" id="IPR044742">
    <property type="entry name" value="DEAD/DEAH_RhlB"/>
</dbReference>
<dbReference type="SMART" id="SM00487">
    <property type="entry name" value="DEXDc"/>
    <property type="match status" value="1"/>
</dbReference>